<comment type="catalytic activity">
    <reaction evidence="10">
        <text>ITP + H2O = IMP + diphosphate + H(+)</text>
        <dbReference type="Rhea" id="RHEA:29399"/>
        <dbReference type="ChEBI" id="CHEBI:15377"/>
        <dbReference type="ChEBI" id="CHEBI:15378"/>
        <dbReference type="ChEBI" id="CHEBI:33019"/>
        <dbReference type="ChEBI" id="CHEBI:58053"/>
        <dbReference type="ChEBI" id="CHEBI:61402"/>
        <dbReference type="EC" id="3.6.1.66"/>
    </reaction>
</comment>
<dbReference type="InterPro" id="IPR002637">
    <property type="entry name" value="RdgB/HAM1"/>
</dbReference>
<evidence type="ECO:0000256" key="6">
    <source>
        <dbReference type="ARBA" id="ARBA00022842"/>
    </source>
</evidence>
<evidence type="ECO:0000256" key="5">
    <source>
        <dbReference type="ARBA" id="ARBA00022801"/>
    </source>
</evidence>
<dbReference type="SUPFAM" id="SSF52972">
    <property type="entry name" value="ITPase-like"/>
    <property type="match status" value="1"/>
</dbReference>
<accession>A0A5C5ZEK0</accession>
<dbReference type="GO" id="GO:0000166">
    <property type="term" value="F:nucleotide binding"/>
    <property type="evidence" value="ECO:0007669"/>
    <property type="project" value="UniProtKB-KW"/>
</dbReference>
<dbReference type="HAMAP" id="MF_01405">
    <property type="entry name" value="Non_canon_purine_NTPase"/>
    <property type="match status" value="1"/>
</dbReference>
<feature type="binding site" evidence="10">
    <location>
        <position position="179"/>
    </location>
    <ligand>
        <name>substrate</name>
    </ligand>
</feature>
<reference evidence="11 12" key="1">
    <citation type="submission" date="2019-02" db="EMBL/GenBank/DDBJ databases">
        <title>Deep-cultivation of Planctomycetes and their phenomic and genomic characterization uncovers novel biology.</title>
        <authorList>
            <person name="Wiegand S."/>
            <person name="Jogler M."/>
            <person name="Boedeker C."/>
            <person name="Pinto D."/>
            <person name="Vollmers J."/>
            <person name="Rivas-Marin E."/>
            <person name="Kohn T."/>
            <person name="Peeters S.H."/>
            <person name="Heuer A."/>
            <person name="Rast P."/>
            <person name="Oberbeckmann S."/>
            <person name="Bunk B."/>
            <person name="Jeske O."/>
            <person name="Meyerdierks A."/>
            <person name="Storesund J.E."/>
            <person name="Kallscheuer N."/>
            <person name="Luecker S."/>
            <person name="Lage O.M."/>
            <person name="Pohl T."/>
            <person name="Merkel B.J."/>
            <person name="Hornburger P."/>
            <person name="Mueller R.-W."/>
            <person name="Bruemmer F."/>
            <person name="Labrenz M."/>
            <person name="Spormann A.M."/>
            <person name="Op Den Camp H."/>
            <person name="Overmann J."/>
            <person name="Amann R."/>
            <person name="Jetten M.S.M."/>
            <person name="Mascher T."/>
            <person name="Medema M.H."/>
            <person name="Devos D.P."/>
            <person name="Kaster A.-K."/>
            <person name="Ovreas L."/>
            <person name="Rohde M."/>
            <person name="Galperin M.Y."/>
            <person name="Jogler C."/>
        </authorList>
    </citation>
    <scope>NUCLEOTIDE SEQUENCE [LARGE SCALE GENOMIC DNA]</scope>
    <source>
        <strain evidence="11 12">Pla123a</strain>
    </source>
</reference>
<comment type="catalytic activity">
    <reaction evidence="8 10">
        <text>dITP + H2O = dIMP + diphosphate + H(+)</text>
        <dbReference type="Rhea" id="RHEA:28342"/>
        <dbReference type="ChEBI" id="CHEBI:15377"/>
        <dbReference type="ChEBI" id="CHEBI:15378"/>
        <dbReference type="ChEBI" id="CHEBI:33019"/>
        <dbReference type="ChEBI" id="CHEBI:61194"/>
        <dbReference type="ChEBI" id="CHEBI:61382"/>
        <dbReference type="EC" id="3.6.1.66"/>
    </reaction>
</comment>
<comment type="subunit">
    <text evidence="2 10">Homodimer.</text>
</comment>
<dbReference type="CDD" id="cd00515">
    <property type="entry name" value="HAM1"/>
    <property type="match status" value="1"/>
</dbReference>
<comment type="function">
    <text evidence="10">Pyrophosphatase that catalyzes the hydrolysis of nucleoside triphosphates to their monophosphate derivatives, with a high preference for the non-canonical purine nucleotides XTP (xanthosine triphosphate), dITP (deoxyinosine triphosphate) and ITP. Seems to function as a house-cleaning enzyme that removes non-canonical purine nucleotides from the nucleotide pool, thus preventing their incorporation into DNA/RNA and avoiding chromosomal lesions.</text>
</comment>
<comment type="catalytic activity">
    <reaction evidence="9 10">
        <text>XTP + H2O = XMP + diphosphate + H(+)</text>
        <dbReference type="Rhea" id="RHEA:28610"/>
        <dbReference type="ChEBI" id="CHEBI:15377"/>
        <dbReference type="ChEBI" id="CHEBI:15378"/>
        <dbReference type="ChEBI" id="CHEBI:33019"/>
        <dbReference type="ChEBI" id="CHEBI:57464"/>
        <dbReference type="ChEBI" id="CHEBI:61314"/>
        <dbReference type="EC" id="3.6.1.66"/>
    </reaction>
</comment>
<evidence type="ECO:0000313" key="11">
    <source>
        <dbReference type="EMBL" id="TWT85271.1"/>
    </source>
</evidence>
<comment type="caution">
    <text evidence="11">The sequence shown here is derived from an EMBL/GenBank/DDBJ whole genome shotgun (WGS) entry which is preliminary data.</text>
</comment>
<dbReference type="Gene3D" id="3.90.950.10">
    <property type="match status" value="1"/>
</dbReference>
<evidence type="ECO:0000256" key="3">
    <source>
        <dbReference type="ARBA" id="ARBA00022723"/>
    </source>
</evidence>
<keyword evidence="3 10" id="KW-0479">Metal-binding</keyword>
<proteinExistence type="inferred from homology"/>
<feature type="binding site" evidence="10">
    <location>
        <begin position="10"/>
        <end position="15"/>
    </location>
    <ligand>
        <name>substrate</name>
    </ligand>
</feature>
<protein>
    <recommendedName>
        <fullName evidence="10">dITP/XTP pyrophosphatase</fullName>
        <ecNumber evidence="10">3.6.1.66</ecNumber>
    </recommendedName>
    <alternativeName>
        <fullName evidence="10">Non-canonical purine NTP pyrophosphatase</fullName>
    </alternativeName>
    <alternativeName>
        <fullName evidence="10">Non-standard purine NTP pyrophosphatase</fullName>
    </alternativeName>
    <alternativeName>
        <fullName evidence="10">Nucleoside-triphosphate diphosphatase</fullName>
    </alternativeName>
    <alternativeName>
        <fullName evidence="10">Nucleoside-triphosphate pyrophosphatase</fullName>
        <shortName evidence="10">NTPase</shortName>
    </alternativeName>
</protein>
<feature type="binding site" evidence="10">
    <location>
        <position position="72"/>
    </location>
    <ligand>
        <name>Mg(2+)</name>
        <dbReference type="ChEBI" id="CHEBI:18420"/>
    </ligand>
</feature>
<dbReference type="GO" id="GO:0009146">
    <property type="term" value="P:purine nucleoside triphosphate catabolic process"/>
    <property type="evidence" value="ECO:0007669"/>
    <property type="project" value="UniProtKB-UniRule"/>
</dbReference>
<dbReference type="InterPro" id="IPR029001">
    <property type="entry name" value="ITPase-like_fam"/>
</dbReference>
<keyword evidence="6 10" id="KW-0460">Magnesium</keyword>
<evidence type="ECO:0000256" key="10">
    <source>
        <dbReference type="HAMAP-Rule" id="MF_01405"/>
    </source>
</evidence>
<dbReference type="GO" id="GO:0009117">
    <property type="term" value="P:nucleotide metabolic process"/>
    <property type="evidence" value="ECO:0007669"/>
    <property type="project" value="UniProtKB-KW"/>
</dbReference>
<dbReference type="GO" id="GO:0017111">
    <property type="term" value="F:ribonucleoside triphosphate phosphatase activity"/>
    <property type="evidence" value="ECO:0007669"/>
    <property type="project" value="InterPro"/>
</dbReference>
<feature type="binding site" evidence="10">
    <location>
        <position position="73"/>
    </location>
    <ligand>
        <name>substrate</name>
    </ligand>
</feature>
<comment type="caution">
    <text evidence="10">Lacks conserved residue(s) required for the propagation of feature annotation.</text>
</comment>
<keyword evidence="12" id="KW-1185">Reference proteome</keyword>
<evidence type="ECO:0000256" key="7">
    <source>
        <dbReference type="ARBA" id="ARBA00023080"/>
    </source>
</evidence>
<dbReference type="GO" id="GO:0036220">
    <property type="term" value="F:ITP diphosphatase activity"/>
    <property type="evidence" value="ECO:0007669"/>
    <property type="project" value="UniProtKB-UniRule"/>
</dbReference>
<keyword evidence="7 10" id="KW-0546">Nucleotide metabolism</keyword>
<dbReference type="RefSeq" id="WP_146583548.1">
    <property type="nucleotide sequence ID" value="NZ_SJPO01000001.1"/>
</dbReference>
<evidence type="ECO:0000256" key="4">
    <source>
        <dbReference type="ARBA" id="ARBA00022741"/>
    </source>
</evidence>
<evidence type="ECO:0000313" key="12">
    <source>
        <dbReference type="Proteomes" id="UP000318478"/>
    </source>
</evidence>
<dbReference type="PANTHER" id="PTHR11067">
    <property type="entry name" value="INOSINE TRIPHOSPHATE PYROPHOSPHATASE/HAM1 PROTEIN"/>
    <property type="match status" value="1"/>
</dbReference>
<dbReference type="OrthoDB" id="9807456at2"/>
<dbReference type="PANTHER" id="PTHR11067:SF9">
    <property type="entry name" value="INOSINE TRIPHOSPHATE PYROPHOSPHATASE"/>
    <property type="match status" value="1"/>
</dbReference>
<gene>
    <name evidence="11" type="ORF">Pla123a_00780</name>
</gene>
<evidence type="ECO:0000256" key="1">
    <source>
        <dbReference type="ARBA" id="ARBA00008023"/>
    </source>
</evidence>
<dbReference type="GO" id="GO:0046872">
    <property type="term" value="F:metal ion binding"/>
    <property type="evidence" value="ECO:0007669"/>
    <property type="project" value="UniProtKB-KW"/>
</dbReference>
<evidence type="ECO:0000256" key="8">
    <source>
        <dbReference type="ARBA" id="ARBA00051875"/>
    </source>
</evidence>
<keyword evidence="5 10" id="KW-0378">Hydrolase</keyword>
<evidence type="ECO:0000256" key="9">
    <source>
        <dbReference type="ARBA" id="ARBA00052017"/>
    </source>
</evidence>
<comment type="similarity">
    <text evidence="1 10">Belongs to the HAM1 NTPase family.</text>
</comment>
<evidence type="ECO:0000256" key="2">
    <source>
        <dbReference type="ARBA" id="ARBA00011738"/>
    </source>
</evidence>
<organism evidence="11 12">
    <name type="scientific">Posidoniimonas polymericola</name>
    <dbReference type="NCBI Taxonomy" id="2528002"/>
    <lineage>
        <taxon>Bacteria</taxon>
        <taxon>Pseudomonadati</taxon>
        <taxon>Planctomycetota</taxon>
        <taxon>Planctomycetia</taxon>
        <taxon>Pirellulales</taxon>
        <taxon>Lacipirellulaceae</taxon>
        <taxon>Posidoniimonas</taxon>
    </lineage>
</organism>
<dbReference type="Proteomes" id="UP000318478">
    <property type="component" value="Unassembled WGS sequence"/>
</dbReference>
<dbReference type="EC" id="3.6.1.66" evidence="10"/>
<feature type="active site" description="Proton acceptor" evidence="10">
    <location>
        <position position="72"/>
    </location>
</feature>
<dbReference type="GO" id="GO:0035870">
    <property type="term" value="F:dITP diphosphatase activity"/>
    <property type="evidence" value="ECO:0007669"/>
    <property type="project" value="UniProtKB-UniRule"/>
</dbReference>
<dbReference type="GO" id="GO:0036222">
    <property type="term" value="F:XTP diphosphatase activity"/>
    <property type="evidence" value="ECO:0007669"/>
    <property type="project" value="UniProtKB-UniRule"/>
</dbReference>
<dbReference type="EMBL" id="SJPO01000001">
    <property type="protein sequence ID" value="TWT85271.1"/>
    <property type="molecule type" value="Genomic_DNA"/>
</dbReference>
<keyword evidence="4 10" id="KW-0547">Nucleotide-binding</keyword>
<dbReference type="FunFam" id="3.90.950.10:FF:000001">
    <property type="entry name" value="dITP/XTP pyrophosphatase"/>
    <property type="match status" value="1"/>
</dbReference>
<sequence>MPAAPLIIGTHNQKKGAELAGALAPHGVEVRTLAGVDGAIEVVEDGQTFADNARLKAVEQAKHLGQWLLADDSGIQVDALGGAPGVFSARFAGPECDDQANNRLLLEKLAGLPPQKRGAGYYCHVTLADPSGEIRGEATGVCRGVIVPKPRGSNGFGYDPLFEIRELHRTFGELGPAVKKALSHRSRAMRSILPAIVRELAR</sequence>
<dbReference type="GO" id="GO:0005829">
    <property type="term" value="C:cytosol"/>
    <property type="evidence" value="ECO:0007669"/>
    <property type="project" value="TreeGrafter"/>
</dbReference>
<feature type="binding site" evidence="10">
    <location>
        <begin position="156"/>
        <end position="159"/>
    </location>
    <ligand>
        <name>substrate</name>
    </ligand>
</feature>
<name>A0A5C5ZEK0_9BACT</name>
<dbReference type="InterPro" id="IPR020922">
    <property type="entry name" value="dITP/XTP_pyrophosphatase"/>
</dbReference>
<dbReference type="Pfam" id="PF01725">
    <property type="entry name" value="Ham1p_like"/>
    <property type="match status" value="1"/>
</dbReference>
<dbReference type="AlphaFoldDB" id="A0A5C5ZEK0"/>
<comment type="cofactor">
    <cofactor evidence="10">
        <name>Mg(2+)</name>
        <dbReference type="ChEBI" id="CHEBI:18420"/>
    </cofactor>
    <text evidence="10">Binds 1 Mg(2+) ion per subunit.</text>
</comment>
<feature type="binding site" evidence="10">
    <location>
        <begin position="184"/>
        <end position="185"/>
    </location>
    <ligand>
        <name>substrate</name>
    </ligand>
</feature>